<dbReference type="Proteomes" id="UP000015101">
    <property type="component" value="Unassembled WGS sequence"/>
</dbReference>
<dbReference type="EMBL" id="KB096830">
    <property type="protein sequence ID" value="ESO01180.1"/>
    <property type="molecule type" value="Genomic_DNA"/>
</dbReference>
<reference evidence="4" key="1">
    <citation type="submission" date="2012-12" db="EMBL/GenBank/DDBJ databases">
        <authorList>
            <person name="Hellsten U."/>
            <person name="Grimwood J."/>
            <person name="Chapman J.A."/>
            <person name="Shapiro H."/>
            <person name="Aerts A."/>
            <person name="Otillar R.P."/>
            <person name="Terry A.Y."/>
            <person name="Boore J.L."/>
            <person name="Simakov O."/>
            <person name="Marletaz F."/>
            <person name="Cho S.-J."/>
            <person name="Edsinger-Gonzales E."/>
            <person name="Havlak P."/>
            <person name="Kuo D.-H."/>
            <person name="Larsson T."/>
            <person name="Lv J."/>
            <person name="Arendt D."/>
            <person name="Savage R."/>
            <person name="Osoegawa K."/>
            <person name="de Jong P."/>
            <person name="Lindberg D.R."/>
            <person name="Seaver E.C."/>
            <person name="Weisblat D.A."/>
            <person name="Putnam N.H."/>
            <person name="Grigoriev I.V."/>
            <person name="Rokhsar D.S."/>
        </authorList>
    </citation>
    <scope>NUCLEOTIDE SEQUENCE</scope>
</reference>
<dbReference type="GeneID" id="20205303"/>
<evidence type="ECO:0000313" key="3">
    <source>
        <dbReference type="EnsemblMetazoa" id="HelroP175208"/>
    </source>
</evidence>
<dbReference type="InParanoid" id="T1F904"/>
<gene>
    <name evidence="3" type="primary">20205303</name>
    <name evidence="2" type="ORF">HELRODRAFT_175208</name>
</gene>
<dbReference type="HOGENOM" id="CLU_1580229_0_0_1"/>
<evidence type="ECO:0000313" key="4">
    <source>
        <dbReference type="Proteomes" id="UP000015101"/>
    </source>
</evidence>
<reference evidence="2 4" key="2">
    <citation type="journal article" date="2013" name="Nature">
        <title>Insights into bilaterian evolution from three spiralian genomes.</title>
        <authorList>
            <person name="Simakov O."/>
            <person name="Marletaz F."/>
            <person name="Cho S.J."/>
            <person name="Edsinger-Gonzales E."/>
            <person name="Havlak P."/>
            <person name="Hellsten U."/>
            <person name="Kuo D.H."/>
            <person name="Larsson T."/>
            <person name="Lv J."/>
            <person name="Arendt D."/>
            <person name="Savage R."/>
            <person name="Osoegawa K."/>
            <person name="de Jong P."/>
            <person name="Grimwood J."/>
            <person name="Chapman J.A."/>
            <person name="Shapiro H."/>
            <person name="Aerts A."/>
            <person name="Otillar R.P."/>
            <person name="Terry A.Y."/>
            <person name="Boore J.L."/>
            <person name="Grigoriev I.V."/>
            <person name="Lindberg D.R."/>
            <person name="Seaver E.C."/>
            <person name="Weisblat D.A."/>
            <person name="Putnam N.H."/>
            <person name="Rokhsar D.S."/>
        </authorList>
    </citation>
    <scope>NUCLEOTIDE SEQUENCE</scope>
</reference>
<dbReference type="EnsemblMetazoa" id="HelroT175208">
    <property type="protein sequence ID" value="HelroP175208"/>
    <property type="gene ID" value="HelroG175208"/>
</dbReference>
<feature type="region of interest" description="Disordered" evidence="1">
    <location>
        <begin position="97"/>
        <end position="125"/>
    </location>
</feature>
<feature type="compositionally biased region" description="Low complexity" evidence="1">
    <location>
        <begin position="109"/>
        <end position="122"/>
    </location>
</feature>
<dbReference type="AlphaFoldDB" id="T1F904"/>
<evidence type="ECO:0000256" key="1">
    <source>
        <dbReference type="SAM" id="MobiDB-lite"/>
    </source>
</evidence>
<dbReference type="RefSeq" id="XP_009020892.1">
    <property type="nucleotide sequence ID" value="XM_009022644.1"/>
</dbReference>
<accession>T1F904</accession>
<reference evidence="3" key="3">
    <citation type="submission" date="2015-06" db="UniProtKB">
        <authorList>
            <consortium name="EnsemblMetazoa"/>
        </authorList>
    </citation>
    <scope>IDENTIFICATION</scope>
</reference>
<dbReference type="EMBL" id="AMQM01005166">
    <property type="status" value="NOT_ANNOTATED_CDS"/>
    <property type="molecule type" value="Genomic_DNA"/>
</dbReference>
<sequence length="169" mass="19253">MAKSSDVDVFGLKFLNSHFWRGVVQLALFLLTLTKIVHRTITLNISPNLKTNNNNILLDNPNNRLTFCCGKPCKDRKGLSMHQRVCKVYKSLKSRKSEVEPNNSEDNNPTTFQHTSTPTTTPKPFPGIKLSKSSSHWAEAYVFFHMELKCLEDSLDVDSFAISFQNIIY</sequence>
<protein>
    <submittedName>
        <fullName evidence="2 3">Uncharacterized protein</fullName>
    </submittedName>
</protein>
<dbReference type="CTD" id="20205303"/>
<organism evidence="3 4">
    <name type="scientific">Helobdella robusta</name>
    <name type="common">Californian leech</name>
    <dbReference type="NCBI Taxonomy" id="6412"/>
    <lineage>
        <taxon>Eukaryota</taxon>
        <taxon>Metazoa</taxon>
        <taxon>Spiralia</taxon>
        <taxon>Lophotrochozoa</taxon>
        <taxon>Annelida</taxon>
        <taxon>Clitellata</taxon>
        <taxon>Hirudinea</taxon>
        <taxon>Rhynchobdellida</taxon>
        <taxon>Glossiphoniidae</taxon>
        <taxon>Helobdella</taxon>
    </lineage>
</organism>
<evidence type="ECO:0000313" key="2">
    <source>
        <dbReference type="EMBL" id="ESO01180.1"/>
    </source>
</evidence>
<name>T1F904_HELRO</name>
<proteinExistence type="predicted"/>
<keyword evidence="4" id="KW-1185">Reference proteome</keyword>
<dbReference type="KEGG" id="hro:HELRODRAFT_175208"/>